<comment type="caution">
    <text evidence="2">The sequence shown here is derived from an EMBL/GenBank/DDBJ whole genome shotgun (WGS) entry which is preliminary data.</text>
</comment>
<feature type="signal peptide" evidence="1">
    <location>
        <begin position="1"/>
        <end position="21"/>
    </location>
</feature>
<proteinExistence type="predicted"/>
<evidence type="ECO:0000313" key="3">
    <source>
        <dbReference type="Proteomes" id="UP001606134"/>
    </source>
</evidence>
<evidence type="ECO:0000256" key="1">
    <source>
        <dbReference type="SAM" id="SignalP"/>
    </source>
</evidence>
<dbReference type="RefSeq" id="WP_394406071.1">
    <property type="nucleotide sequence ID" value="NZ_JBIGIC010000001.1"/>
</dbReference>
<dbReference type="EMBL" id="JBIGIC010000001">
    <property type="protein sequence ID" value="MFG6485446.1"/>
    <property type="molecule type" value="Genomic_DNA"/>
</dbReference>
<dbReference type="Proteomes" id="UP001606134">
    <property type="component" value="Unassembled WGS sequence"/>
</dbReference>
<organism evidence="2 3">
    <name type="scientific">Pelomonas candidula</name>
    <dbReference type="NCBI Taxonomy" id="3299025"/>
    <lineage>
        <taxon>Bacteria</taxon>
        <taxon>Pseudomonadati</taxon>
        <taxon>Pseudomonadota</taxon>
        <taxon>Betaproteobacteria</taxon>
        <taxon>Burkholderiales</taxon>
        <taxon>Sphaerotilaceae</taxon>
        <taxon>Roseateles</taxon>
    </lineage>
</organism>
<gene>
    <name evidence="2" type="ORF">ACG04R_02110</name>
</gene>
<keyword evidence="1" id="KW-0732">Signal</keyword>
<feature type="chain" id="PRO_5045852466" evidence="1">
    <location>
        <begin position="22"/>
        <end position="152"/>
    </location>
</feature>
<name>A0ABW7H6R3_9BURK</name>
<accession>A0ABW7H6R3</accession>
<reference evidence="2 3" key="1">
    <citation type="submission" date="2024-08" db="EMBL/GenBank/DDBJ databases">
        <authorList>
            <person name="Lu H."/>
        </authorList>
    </citation>
    <scope>NUCLEOTIDE SEQUENCE [LARGE SCALE GENOMIC DNA]</scope>
    <source>
        <strain evidence="2 3">BYS78W</strain>
    </source>
</reference>
<sequence length="152" mass="16640">MKLAEASLRLLCLLAVCGTAAADGAPVTVDITSQGWHFAASAPSTQQALEADWGQFEIRLPVKGFPLPAPNCRDEIRLRWVAIPPKQADRAAALQRRWELLQRLKTLREHGDSAAPETVRLDTVHYVQRASNGQLQLKYCNAFAVDNAAVAP</sequence>
<evidence type="ECO:0000313" key="2">
    <source>
        <dbReference type="EMBL" id="MFG6485446.1"/>
    </source>
</evidence>
<keyword evidence="3" id="KW-1185">Reference proteome</keyword>
<protein>
    <submittedName>
        <fullName evidence="2">Uncharacterized protein</fullName>
    </submittedName>
</protein>